<organism evidence="3 4">
    <name type="scientific">Theobroma cacao</name>
    <name type="common">Cacao</name>
    <name type="synonym">Cocoa</name>
    <dbReference type="NCBI Taxonomy" id="3641"/>
    <lineage>
        <taxon>Eukaryota</taxon>
        <taxon>Viridiplantae</taxon>
        <taxon>Streptophyta</taxon>
        <taxon>Embryophyta</taxon>
        <taxon>Tracheophyta</taxon>
        <taxon>Spermatophyta</taxon>
        <taxon>Magnoliopsida</taxon>
        <taxon>eudicotyledons</taxon>
        <taxon>Gunneridae</taxon>
        <taxon>Pentapetalae</taxon>
        <taxon>rosids</taxon>
        <taxon>malvids</taxon>
        <taxon>Malvales</taxon>
        <taxon>Malvaceae</taxon>
        <taxon>Byttnerioideae</taxon>
        <taxon>Theobroma</taxon>
    </lineage>
</organism>
<dbReference type="SUPFAM" id="SSF81383">
    <property type="entry name" value="F-box domain"/>
    <property type="match status" value="1"/>
</dbReference>
<dbReference type="InterPro" id="IPR032710">
    <property type="entry name" value="NTF2-like_dom_sf"/>
</dbReference>
<reference evidence="3 4" key="1">
    <citation type="journal article" date="2013" name="Genome Biol.">
        <title>The genome sequence of the most widely cultivated cacao type and its use to identify candidate genes regulating pod color.</title>
        <authorList>
            <person name="Motamayor J.C."/>
            <person name="Mockaitis K."/>
            <person name="Schmutz J."/>
            <person name="Haiminen N."/>
            <person name="Iii D.L."/>
            <person name="Cornejo O."/>
            <person name="Findley S.D."/>
            <person name="Zheng P."/>
            <person name="Utro F."/>
            <person name="Royaert S."/>
            <person name="Saski C."/>
            <person name="Jenkins J."/>
            <person name="Podicheti R."/>
            <person name="Zhao M."/>
            <person name="Scheffler B.E."/>
            <person name="Stack J.C."/>
            <person name="Feltus F.A."/>
            <person name="Mustiga G.M."/>
            <person name="Amores F."/>
            <person name="Phillips W."/>
            <person name="Marelli J.P."/>
            <person name="May G.D."/>
            <person name="Shapiro H."/>
            <person name="Ma J."/>
            <person name="Bustamante C.D."/>
            <person name="Schnell R.J."/>
            <person name="Main D."/>
            <person name="Gilbert D."/>
            <person name="Parida L."/>
            <person name="Kuhn D.N."/>
        </authorList>
    </citation>
    <scope>NUCLEOTIDE SEQUENCE [LARGE SCALE GENOMIC DNA]</scope>
    <source>
        <strain evidence="4">cv. Matina 1-6</strain>
    </source>
</reference>
<dbReference type="AlphaFoldDB" id="A0A061G672"/>
<dbReference type="Gene3D" id="1.20.1280.50">
    <property type="match status" value="1"/>
</dbReference>
<evidence type="ECO:0000313" key="3">
    <source>
        <dbReference type="EMBL" id="EOY25066.1"/>
    </source>
</evidence>
<dbReference type="HOGENOM" id="CLU_084893_0_0_1"/>
<dbReference type="InterPro" id="IPR044260">
    <property type="entry name" value="SKIP8-like"/>
</dbReference>
<keyword evidence="1" id="KW-0812">Transmembrane</keyword>
<dbReference type="PANTHER" id="PTHR47124:SF1">
    <property type="entry name" value="F-BOX PROTEIN SKIP8"/>
    <property type="match status" value="1"/>
</dbReference>
<dbReference type="PROSITE" id="PS50181">
    <property type="entry name" value="FBOX"/>
    <property type="match status" value="1"/>
</dbReference>
<dbReference type="InterPro" id="IPR037401">
    <property type="entry name" value="SnoaL-like"/>
</dbReference>
<dbReference type="FunCoup" id="A0A061G672">
    <property type="interactions" value="573"/>
</dbReference>
<dbReference type="InterPro" id="IPR001810">
    <property type="entry name" value="F-box_dom"/>
</dbReference>
<evidence type="ECO:0000313" key="4">
    <source>
        <dbReference type="Proteomes" id="UP000026915"/>
    </source>
</evidence>
<dbReference type="Gene3D" id="3.10.450.50">
    <property type="match status" value="1"/>
</dbReference>
<feature type="domain" description="F-box" evidence="2">
    <location>
        <begin position="109"/>
        <end position="155"/>
    </location>
</feature>
<dbReference type="eggNOG" id="ENOG502QT1W">
    <property type="taxonomic scope" value="Eukaryota"/>
</dbReference>
<sequence length="309" mass="34366">MEIAYSLSIALQSHQQLIIATIITLLSLLLAVRSFFKRPHKSNALGPVTSTGKKEPEEATSSPPCNCSCSCNGTSHSAVFLNGGSAGTVQEGMVTADVSKVAAERQSGASMMEQLVPEITTHALSYLDYPSLCRLSMTNSLMRKAANDDNAWKALYHKDFTLEQDSVTPVNGWKAYYAATRAIMNVNAEFFNIIRDRSLQAMSRFWLNADYVKCVHASGELFSGYNAVIQSWQLAFNWEQGVDFQVIDVRARVLTDMAWVTMKTFVDMDNGAFNMTNVFEFHNGRWYLVHHHSSVMLADGDVEQQIVHG</sequence>
<gene>
    <name evidence="3" type="ORF">TCM_047028</name>
</gene>
<dbReference type="InParanoid" id="A0A061G672"/>
<name>A0A061G672_THECC</name>
<dbReference type="EMBL" id="CM001881">
    <property type="protein sequence ID" value="EOY25066.1"/>
    <property type="molecule type" value="Genomic_DNA"/>
</dbReference>
<evidence type="ECO:0000256" key="1">
    <source>
        <dbReference type="SAM" id="Phobius"/>
    </source>
</evidence>
<dbReference type="InterPro" id="IPR036047">
    <property type="entry name" value="F-box-like_dom_sf"/>
</dbReference>
<dbReference type="CDD" id="cd22117">
    <property type="entry name" value="F-box_FBXL4"/>
    <property type="match status" value="1"/>
</dbReference>
<dbReference type="PANTHER" id="PTHR47124">
    <property type="entry name" value="F-BOX PROTEIN SKIP8"/>
    <property type="match status" value="1"/>
</dbReference>
<dbReference type="STRING" id="3641.A0A061G672"/>
<dbReference type="OMA" id="MQSWQLA"/>
<proteinExistence type="predicted"/>
<keyword evidence="4" id="KW-1185">Reference proteome</keyword>
<dbReference type="Proteomes" id="UP000026915">
    <property type="component" value="Chromosome 3"/>
</dbReference>
<evidence type="ECO:0000259" key="2">
    <source>
        <dbReference type="PROSITE" id="PS50181"/>
    </source>
</evidence>
<dbReference type="Pfam" id="PF12937">
    <property type="entry name" value="F-box-like"/>
    <property type="match status" value="1"/>
</dbReference>
<dbReference type="Pfam" id="PF13474">
    <property type="entry name" value="SnoaL_3"/>
    <property type="match status" value="1"/>
</dbReference>
<dbReference type="Gramene" id="EOY25066">
    <property type="protein sequence ID" value="EOY25066"/>
    <property type="gene ID" value="TCM_047028"/>
</dbReference>
<accession>A0A061G672</accession>
<feature type="transmembrane region" description="Helical" evidence="1">
    <location>
        <begin position="17"/>
        <end position="36"/>
    </location>
</feature>
<keyword evidence="1" id="KW-1133">Transmembrane helix</keyword>
<dbReference type="SUPFAM" id="SSF54427">
    <property type="entry name" value="NTF2-like"/>
    <property type="match status" value="1"/>
</dbReference>
<keyword evidence="1" id="KW-0472">Membrane</keyword>
<protein>
    <submittedName>
        <fullName evidence="3">Nuclear transport factor 2 family protein</fullName>
    </submittedName>
</protein>